<feature type="transmembrane region" description="Helical" evidence="1">
    <location>
        <begin position="86"/>
        <end position="107"/>
    </location>
</feature>
<dbReference type="Proteomes" id="UP000503440">
    <property type="component" value="Chromosome"/>
</dbReference>
<accession>A0A6C0Y3Q5</accession>
<reference evidence="2 3" key="1">
    <citation type="submission" date="2019-09" db="EMBL/GenBank/DDBJ databases">
        <title>Non-baumannii Acinetobacter spp. carrying blaNDM-1 isolated in China.</title>
        <authorList>
            <person name="Cui C."/>
            <person name="Chen C."/>
            <person name="Sun J."/>
            <person name="Liu Y."/>
        </authorList>
    </citation>
    <scope>NUCLEOTIDE SEQUENCE [LARGE SCALE GENOMIC DNA]</scope>
    <source>
        <strain evidence="2 3">B18</strain>
    </source>
</reference>
<evidence type="ECO:0000313" key="3">
    <source>
        <dbReference type="Proteomes" id="UP000503440"/>
    </source>
</evidence>
<keyword evidence="1" id="KW-0812">Transmembrane</keyword>
<evidence type="ECO:0000313" key="2">
    <source>
        <dbReference type="EMBL" id="QIC70748.1"/>
    </source>
</evidence>
<gene>
    <name evidence="2" type="ORF">FSC09_10135</name>
</gene>
<dbReference type="AlphaFoldDB" id="A0A6C0Y3Q5"/>
<dbReference type="EMBL" id="CP044455">
    <property type="protein sequence ID" value="QIC70748.1"/>
    <property type="molecule type" value="Genomic_DNA"/>
</dbReference>
<evidence type="ECO:0000256" key="1">
    <source>
        <dbReference type="SAM" id="Phobius"/>
    </source>
</evidence>
<feature type="transmembrane region" description="Helical" evidence="1">
    <location>
        <begin position="21"/>
        <end position="41"/>
    </location>
</feature>
<keyword evidence="1" id="KW-0472">Membrane</keyword>
<protein>
    <submittedName>
        <fullName evidence="2">Uncharacterized protein</fullName>
    </submittedName>
</protein>
<proteinExistence type="predicted"/>
<organism evidence="2 3">
    <name type="scientific">Acinetobacter indicus</name>
    <dbReference type="NCBI Taxonomy" id="756892"/>
    <lineage>
        <taxon>Bacteria</taxon>
        <taxon>Pseudomonadati</taxon>
        <taxon>Pseudomonadota</taxon>
        <taxon>Gammaproteobacteria</taxon>
        <taxon>Moraxellales</taxon>
        <taxon>Moraxellaceae</taxon>
        <taxon>Acinetobacter</taxon>
    </lineage>
</organism>
<sequence length="411" mass="48143">MNNKKFDLNNSPTLFGKAVDLIIIYFLICSFSSVSASIPAYNDKEEIAKIQKIVSTNKSDLESIKNYQKETLDSLNNKSINPTKEIGLPVLLSIIAGLIFWIIFQVLPDRRRKKKLRPKIENDLYNVSTSIYHLVELAFLHSENPVSHFHHDIRSGKVNQKDIELALFNKAKNHKHLVNQFSNNIVIGDLIYKSTTKIRLSIERIFFFNEQLAVEEILVLEDIYQEINRYDFFNKDDQFGSIIAGRLYTPHNPTLSVYSQFFYDMLKLAQRLDKIISSVKTNKLQILYIRHNLSYLLGDYKKSLKTIKMIEKKFPDQANTLKWLKFQNLYFENKSKSLFLLKELIKESDNLISYRGYLSNFLKDPQILDVLKHNTSEDKLTELFVCLESERLSREKLLNYNRMLMNSLENN</sequence>
<name>A0A6C0Y3Q5_9GAMM</name>
<dbReference type="RefSeq" id="WP_163145996.1">
    <property type="nucleotide sequence ID" value="NZ_CP044455.1"/>
</dbReference>
<keyword evidence="1" id="KW-1133">Transmembrane helix</keyword>